<dbReference type="Pfam" id="PF04542">
    <property type="entry name" value="Sigma70_r2"/>
    <property type="match status" value="1"/>
</dbReference>
<dbReference type="InterPro" id="IPR032710">
    <property type="entry name" value="NTF2-like_dom_sf"/>
</dbReference>
<evidence type="ECO:0000259" key="7">
    <source>
        <dbReference type="Pfam" id="PF04542"/>
    </source>
</evidence>
<dbReference type="InterPro" id="IPR013325">
    <property type="entry name" value="RNA_pol_sigma_r2"/>
</dbReference>
<dbReference type="RefSeq" id="WP_068740997.1">
    <property type="nucleotide sequence ID" value="NZ_FNSA01000003.1"/>
</dbReference>
<comment type="subunit">
    <text evidence="2">Interacts transiently with the RNA polymerase catalytic core formed by RpoA, RpoB, RpoC and RpoZ (2 alpha, 1 beta, 1 beta' and 1 omega subunit) to form the RNA polymerase holoenzyme that can initiate transcription.</text>
</comment>
<evidence type="ECO:0000256" key="2">
    <source>
        <dbReference type="ARBA" id="ARBA00011344"/>
    </source>
</evidence>
<feature type="domain" description="RNA polymerase sigma-70 region 2" evidence="7">
    <location>
        <begin position="11"/>
        <end position="77"/>
    </location>
</feature>
<keyword evidence="10" id="KW-1185">Reference proteome</keyword>
<accession>A0A1H4NV33</accession>
<dbReference type="Proteomes" id="UP000182241">
    <property type="component" value="Unassembled WGS sequence"/>
</dbReference>
<evidence type="ECO:0000313" key="9">
    <source>
        <dbReference type="EMBL" id="SEB99083.1"/>
    </source>
</evidence>
<dbReference type="InterPro" id="IPR013249">
    <property type="entry name" value="RNA_pol_sigma70_r4_t2"/>
</dbReference>
<keyword evidence="6" id="KW-0804">Transcription</keyword>
<dbReference type="InterPro" id="IPR014284">
    <property type="entry name" value="RNA_pol_sigma-70_dom"/>
</dbReference>
<dbReference type="InterPro" id="IPR036388">
    <property type="entry name" value="WH-like_DNA-bd_sf"/>
</dbReference>
<dbReference type="NCBIfam" id="TIGR02937">
    <property type="entry name" value="sigma70-ECF"/>
    <property type="match status" value="1"/>
</dbReference>
<dbReference type="GO" id="GO:0003677">
    <property type="term" value="F:DNA binding"/>
    <property type="evidence" value="ECO:0007669"/>
    <property type="project" value="UniProtKB-KW"/>
</dbReference>
<evidence type="ECO:0000256" key="1">
    <source>
        <dbReference type="ARBA" id="ARBA00010641"/>
    </source>
</evidence>
<evidence type="ECO:0000256" key="5">
    <source>
        <dbReference type="ARBA" id="ARBA00023125"/>
    </source>
</evidence>
<dbReference type="InterPro" id="IPR052704">
    <property type="entry name" value="ECF_Sigma-70_Domain"/>
</dbReference>
<dbReference type="GO" id="GO:0016987">
    <property type="term" value="F:sigma factor activity"/>
    <property type="evidence" value="ECO:0007669"/>
    <property type="project" value="UniProtKB-KW"/>
</dbReference>
<feature type="domain" description="RNA polymerase sigma factor 70 region 4 type 2" evidence="8">
    <location>
        <begin position="114"/>
        <end position="164"/>
    </location>
</feature>
<keyword evidence="3" id="KW-0805">Transcription regulation</keyword>
<keyword evidence="5" id="KW-0238">DNA-binding</keyword>
<reference evidence="10" key="1">
    <citation type="submission" date="2016-10" db="EMBL/GenBank/DDBJ databases">
        <authorList>
            <person name="Varghese N."/>
            <person name="Submissions S."/>
        </authorList>
    </citation>
    <scope>NUCLEOTIDE SEQUENCE [LARGE SCALE GENOMIC DNA]</scope>
    <source>
        <strain evidence="10">DSM 44234</strain>
    </source>
</reference>
<evidence type="ECO:0000256" key="3">
    <source>
        <dbReference type="ARBA" id="ARBA00023015"/>
    </source>
</evidence>
<protein>
    <submittedName>
        <fullName evidence="9">RNA polymerase sigma-70 factor, ECF subfamily</fullName>
    </submittedName>
</protein>
<dbReference type="Gene3D" id="1.10.1740.10">
    <property type="match status" value="1"/>
</dbReference>
<name>A0A1H4NV33_TSUTY</name>
<dbReference type="OrthoDB" id="3211555at2"/>
<dbReference type="Pfam" id="PF08281">
    <property type="entry name" value="Sigma70_r4_2"/>
    <property type="match status" value="1"/>
</dbReference>
<evidence type="ECO:0000256" key="6">
    <source>
        <dbReference type="ARBA" id="ARBA00023163"/>
    </source>
</evidence>
<dbReference type="Gene3D" id="3.10.450.50">
    <property type="match status" value="1"/>
</dbReference>
<dbReference type="SUPFAM" id="SSF88659">
    <property type="entry name" value="Sigma3 and sigma4 domains of RNA polymerase sigma factors"/>
    <property type="match status" value="1"/>
</dbReference>
<dbReference type="PANTHER" id="PTHR30173:SF43">
    <property type="entry name" value="ECF RNA POLYMERASE SIGMA FACTOR SIGI-RELATED"/>
    <property type="match status" value="1"/>
</dbReference>
<comment type="similarity">
    <text evidence="1">Belongs to the sigma-70 factor family. ECF subfamily.</text>
</comment>
<dbReference type="PANTHER" id="PTHR30173">
    <property type="entry name" value="SIGMA 19 FACTOR"/>
    <property type="match status" value="1"/>
</dbReference>
<dbReference type="EMBL" id="FNSA01000003">
    <property type="protein sequence ID" value="SEB99083.1"/>
    <property type="molecule type" value="Genomic_DNA"/>
</dbReference>
<dbReference type="SUPFAM" id="SSF88946">
    <property type="entry name" value="Sigma2 domain of RNA polymerase sigma factors"/>
    <property type="match status" value="1"/>
</dbReference>
<evidence type="ECO:0000259" key="8">
    <source>
        <dbReference type="Pfam" id="PF08281"/>
    </source>
</evidence>
<dbReference type="STRING" id="57704.SAMN04489793_1281"/>
<proteinExistence type="inferred from homology"/>
<dbReference type="Gene3D" id="1.10.10.10">
    <property type="entry name" value="Winged helix-like DNA-binding domain superfamily/Winged helix DNA-binding domain"/>
    <property type="match status" value="1"/>
</dbReference>
<organism evidence="9 10">
    <name type="scientific">Tsukamurella tyrosinosolvens</name>
    <dbReference type="NCBI Taxonomy" id="57704"/>
    <lineage>
        <taxon>Bacteria</taxon>
        <taxon>Bacillati</taxon>
        <taxon>Actinomycetota</taxon>
        <taxon>Actinomycetes</taxon>
        <taxon>Mycobacteriales</taxon>
        <taxon>Tsukamurellaceae</taxon>
        <taxon>Tsukamurella</taxon>
    </lineage>
</organism>
<dbReference type="SUPFAM" id="SSF54427">
    <property type="entry name" value="NTF2-like"/>
    <property type="match status" value="1"/>
</dbReference>
<evidence type="ECO:0000313" key="10">
    <source>
        <dbReference type="Proteomes" id="UP000182241"/>
    </source>
</evidence>
<sequence>MDADAELAAHFESSRTRLTALAARILLDRSAAEDVVQEAWVRLSRPGATELGTIVNLDGWMTTVVVRTSLNALRARSARPEDLVGGFGEDLAIRHEGSASPEDHAVIAEQVAFALELVLRTLTPPERVAFVLHDSFGVPFGDIAELLDRSVDATRKLASRARSQVHALDASELETNPAARRSVVDAFFGAAARGDLAALVEVLHPEVTFHADGGTSRPDMNANLQGRGAVSRRAAAFAVPDAQLEAVVINGCCGVVVRRNAVPLAAMAFTVLGGRIFQIYSLLDAVRVAELVATLPHDHRS</sequence>
<dbReference type="InterPro" id="IPR007627">
    <property type="entry name" value="RNA_pol_sigma70_r2"/>
</dbReference>
<evidence type="ECO:0000256" key="4">
    <source>
        <dbReference type="ARBA" id="ARBA00023082"/>
    </source>
</evidence>
<keyword evidence="4" id="KW-0731">Sigma factor</keyword>
<dbReference type="InterPro" id="IPR013324">
    <property type="entry name" value="RNA_pol_sigma_r3/r4-like"/>
</dbReference>
<dbReference type="AlphaFoldDB" id="A0A1H4NV33"/>
<gene>
    <name evidence="9" type="ORF">SAMN04489793_1281</name>
</gene>
<dbReference type="GO" id="GO:0006352">
    <property type="term" value="P:DNA-templated transcription initiation"/>
    <property type="evidence" value="ECO:0007669"/>
    <property type="project" value="InterPro"/>
</dbReference>